<evidence type="ECO:0000256" key="1">
    <source>
        <dbReference type="ARBA" id="ARBA00023004"/>
    </source>
</evidence>
<dbReference type="CDD" id="cd00419">
    <property type="entry name" value="Ferrochelatase_C"/>
    <property type="match status" value="1"/>
</dbReference>
<name>A0A6J7P6X6_9ZZZZ</name>
<dbReference type="PANTHER" id="PTHR11108">
    <property type="entry name" value="FERROCHELATASE"/>
    <property type="match status" value="1"/>
</dbReference>
<protein>
    <submittedName>
        <fullName evidence="5">Unannotated protein</fullName>
    </submittedName>
</protein>
<dbReference type="Gene3D" id="3.40.50.1400">
    <property type="match status" value="1"/>
</dbReference>
<keyword evidence="1" id="KW-0408">Iron</keyword>
<keyword evidence="4" id="KW-0627">Porphyrin biosynthesis</keyword>
<reference evidence="5" key="1">
    <citation type="submission" date="2020-05" db="EMBL/GenBank/DDBJ databases">
        <authorList>
            <person name="Chiriac C."/>
            <person name="Salcher M."/>
            <person name="Ghai R."/>
            <person name="Kavagutti S V."/>
        </authorList>
    </citation>
    <scope>NUCLEOTIDE SEQUENCE</scope>
</reference>
<organism evidence="5">
    <name type="scientific">freshwater metagenome</name>
    <dbReference type="NCBI Taxonomy" id="449393"/>
    <lineage>
        <taxon>unclassified sequences</taxon>
        <taxon>metagenomes</taxon>
        <taxon>ecological metagenomes</taxon>
    </lineage>
</organism>
<keyword evidence="2" id="KW-0350">Heme biosynthesis</keyword>
<evidence type="ECO:0000256" key="4">
    <source>
        <dbReference type="ARBA" id="ARBA00023244"/>
    </source>
</evidence>
<dbReference type="PANTHER" id="PTHR11108:SF1">
    <property type="entry name" value="FERROCHELATASE, MITOCHONDRIAL"/>
    <property type="match status" value="1"/>
</dbReference>
<evidence type="ECO:0000256" key="2">
    <source>
        <dbReference type="ARBA" id="ARBA00023133"/>
    </source>
</evidence>
<dbReference type="SUPFAM" id="SSF53800">
    <property type="entry name" value="Chelatase"/>
    <property type="match status" value="1"/>
</dbReference>
<dbReference type="GO" id="GO:0006783">
    <property type="term" value="P:heme biosynthetic process"/>
    <property type="evidence" value="ECO:0007669"/>
    <property type="project" value="UniProtKB-KW"/>
</dbReference>
<evidence type="ECO:0000256" key="3">
    <source>
        <dbReference type="ARBA" id="ARBA00023239"/>
    </source>
</evidence>
<dbReference type="InterPro" id="IPR033644">
    <property type="entry name" value="Ferrochelatase_C"/>
</dbReference>
<evidence type="ECO:0000313" key="5">
    <source>
        <dbReference type="EMBL" id="CAB5001166.1"/>
    </source>
</evidence>
<sequence length="176" mass="18816">MPFVGLDSWSLNEAYLTHQANSVRELLQGLPTNTHVFFTAHSLPERVLLDDPYPEQLLASAEAIAERAGLASSELAGSNQTWSIGWQSAGRTPEPWRGPDILDCIKEVSATGSAEGVLVVPQGFTADHLEVLFDLDIEAADLAAQLGLAFARTEVVNADSAVMAALASLLFDLAEI</sequence>
<dbReference type="InterPro" id="IPR001015">
    <property type="entry name" value="Ferrochelatase"/>
</dbReference>
<dbReference type="GO" id="GO:0004325">
    <property type="term" value="F:ferrochelatase activity"/>
    <property type="evidence" value="ECO:0007669"/>
    <property type="project" value="InterPro"/>
</dbReference>
<dbReference type="AlphaFoldDB" id="A0A6J7P6X6"/>
<dbReference type="EMBL" id="CAFBOG010000314">
    <property type="protein sequence ID" value="CAB5001166.1"/>
    <property type="molecule type" value="Genomic_DNA"/>
</dbReference>
<keyword evidence="3" id="KW-0456">Lyase</keyword>
<gene>
    <name evidence="5" type="ORF">UFOPK3914_02151</name>
</gene>
<dbReference type="Pfam" id="PF00762">
    <property type="entry name" value="Ferrochelatase"/>
    <property type="match status" value="1"/>
</dbReference>
<accession>A0A6J7P6X6</accession>
<proteinExistence type="predicted"/>